<evidence type="ECO:0000313" key="2">
    <source>
        <dbReference type="EMBL" id="MEO9384677.1"/>
    </source>
</evidence>
<keyword evidence="3" id="KW-1185">Reference proteome</keyword>
<dbReference type="Gene3D" id="2.30.110.50">
    <property type="match status" value="1"/>
</dbReference>
<gene>
    <name evidence="2" type="ORF">ABI908_11275</name>
</gene>
<evidence type="ECO:0000256" key="1">
    <source>
        <dbReference type="SAM" id="MobiDB-lite"/>
    </source>
</evidence>
<dbReference type="SUPFAM" id="SSF69279">
    <property type="entry name" value="Phage tail proteins"/>
    <property type="match status" value="1"/>
</dbReference>
<sequence length="155" mass="16111">LLASFASAFNQDQRLLTLELGGGHVAAEQLLPQSLDGEEGVSQAYRHVVTCLSPDGAIELKTLLGQSARIGIADPAGRESLRCGVVSHRQFRLRLQPGPTPAHAGAGRRARRRPACSANPPASASPTPPAARACAAAWSARPGCWAPTAVFPSTS</sequence>
<evidence type="ECO:0000313" key="3">
    <source>
        <dbReference type="Proteomes" id="UP001462502"/>
    </source>
</evidence>
<comment type="caution">
    <text evidence="2">The sequence shown here is derived from an EMBL/GenBank/DDBJ whole genome shotgun (WGS) entry which is preliminary data.</text>
</comment>
<organism evidence="2 3">
    <name type="scientific">Chromobacterium phragmitis</name>
    <dbReference type="NCBI Taxonomy" id="2202141"/>
    <lineage>
        <taxon>Bacteria</taxon>
        <taxon>Pseudomonadati</taxon>
        <taxon>Pseudomonadota</taxon>
        <taxon>Betaproteobacteria</taxon>
        <taxon>Neisseriales</taxon>
        <taxon>Chromobacteriaceae</taxon>
        <taxon>Chromobacterium</taxon>
    </lineage>
</organism>
<feature type="compositionally biased region" description="Low complexity" evidence="1">
    <location>
        <begin position="115"/>
        <end position="131"/>
    </location>
</feature>
<dbReference type="Proteomes" id="UP001462502">
    <property type="component" value="Unassembled WGS sequence"/>
</dbReference>
<feature type="non-terminal residue" evidence="2">
    <location>
        <position position="1"/>
    </location>
</feature>
<accession>A0ABV0ITQ5</accession>
<dbReference type="EMBL" id="JBDXMI010000001">
    <property type="protein sequence ID" value="MEO9384677.1"/>
    <property type="molecule type" value="Genomic_DNA"/>
</dbReference>
<name>A0ABV0ITQ5_9NEIS</name>
<proteinExistence type="predicted"/>
<reference evidence="2 3" key="1">
    <citation type="submission" date="2024-05" db="EMBL/GenBank/DDBJ databases">
        <authorList>
            <person name="De Oliveira J.P."/>
            <person name="Noriler S.A."/>
            <person name="De Oliveira A.G."/>
            <person name="Sipoli D.S."/>
        </authorList>
    </citation>
    <scope>NUCLEOTIDE SEQUENCE [LARGE SCALE GENOMIC DNA]</scope>
    <source>
        <strain evidence="2 3">LABIM192</strain>
    </source>
</reference>
<protein>
    <submittedName>
        <fullName evidence="2">Uncharacterized protein</fullName>
    </submittedName>
</protein>
<feature type="region of interest" description="Disordered" evidence="1">
    <location>
        <begin position="96"/>
        <end position="131"/>
    </location>
</feature>